<dbReference type="RefSeq" id="WP_019647611.1">
    <property type="nucleotide sequence ID" value="NZ_CP011924.1"/>
</dbReference>
<name>A0ABN5CDC0_PSEO7</name>
<evidence type="ECO:0000313" key="3">
    <source>
        <dbReference type="Proteomes" id="UP000016521"/>
    </source>
</evidence>
<dbReference type="EMBL" id="CP011924">
    <property type="protein sequence ID" value="ATD06863.1"/>
    <property type="molecule type" value="Genomic_DNA"/>
</dbReference>
<gene>
    <name evidence="1" type="ORF">PPIS_a1782</name>
    <name evidence="2" type="ORF">PPIS_a1785</name>
</gene>
<dbReference type="EMBL" id="CP011924">
    <property type="protein sequence ID" value="ATD06860.1"/>
    <property type="molecule type" value="Genomic_DNA"/>
</dbReference>
<protein>
    <submittedName>
        <fullName evidence="2">Uncharacterized protein</fullName>
    </submittedName>
</protein>
<reference evidence="2 3" key="1">
    <citation type="submission" date="2015-06" db="EMBL/GenBank/DDBJ databases">
        <authorList>
            <person name="Xie B.-B."/>
            <person name="Rong J.-C."/>
            <person name="Qin Q.-L."/>
            <person name="Zhang Y.-Z."/>
        </authorList>
    </citation>
    <scope>NUCLEOTIDE SEQUENCE [LARGE SCALE GENOMIC DNA]</scope>
    <source>
        <strain evidence="2 3">JCM 20779</strain>
    </source>
</reference>
<sequence length="62" mass="7110">MGGVTQEIKEQEIRKLLEKIIQSEINKTEDLEKKIVLENGAEIDMTDVVKIDSHPNFSEKRA</sequence>
<accession>A0ABN5CDC0</accession>
<proteinExistence type="predicted"/>
<dbReference type="Proteomes" id="UP000016521">
    <property type="component" value="Chromosome I"/>
</dbReference>
<keyword evidence="3" id="KW-1185">Reference proteome</keyword>
<evidence type="ECO:0000313" key="2">
    <source>
        <dbReference type="EMBL" id="ATD06863.1"/>
    </source>
</evidence>
<evidence type="ECO:0000313" key="1">
    <source>
        <dbReference type="EMBL" id="ATD06860.1"/>
    </source>
</evidence>
<organism evidence="2 3">
    <name type="scientific">Pseudoalteromonas piscicida</name>
    <dbReference type="NCBI Taxonomy" id="43662"/>
    <lineage>
        <taxon>Bacteria</taxon>
        <taxon>Pseudomonadati</taxon>
        <taxon>Pseudomonadota</taxon>
        <taxon>Gammaproteobacteria</taxon>
        <taxon>Alteromonadales</taxon>
        <taxon>Pseudoalteromonadaceae</taxon>
        <taxon>Pseudoalteromonas</taxon>
    </lineage>
</organism>